<keyword evidence="10" id="KW-1185">Reference proteome</keyword>
<dbReference type="GO" id="GO:0006633">
    <property type="term" value="P:fatty acid biosynthetic process"/>
    <property type="evidence" value="ECO:0007669"/>
    <property type="project" value="TreeGrafter"/>
</dbReference>
<accession>A0A1V4CU47</accession>
<dbReference type="Pfam" id="PF21089">
    <property type="entry name" value="PKS_DH_N"/>
    <property type="match status" value="1"/>
</dbReference>
<dbReference type="InterPro" id="IPR049551">
    <property type="entry name" value="PKS_DH_C"/>
</dbReference>
<dbReference type="InterPro" id="IPR014043">
    <property type="entry name" value="Acyl_transferase_dom"/>
</dbReference>
<dbReference type="Pfam" id="PF14765">
    <property type="entry name" value="PS-DH"/>
    <property type="match status" value="1"/>
</dbReference>
<dbReference type="InterPro" id="IPR001227">
    <property type="entry name" value="Ac_transferase_dom_sf"/>
</dbReference>
<dbReference type="FunFam" id="3.40.366.10:FF:000002">
    <property type="entry name" value="Probable polyketide synthase 2"/>
    <property type="match status" value="1"/>
</dbReference>
<evidence type="ECO:0000313" key="9">
    <source>
        <dbReference type="EMBL" id="OPF70554.1"/>
    </source>
</evidence>
<dbReference type="InterPro" id="IPR020807">
    <property type="entry name" value="PKS_DH"/>
</dbReference>
<protein>
    <submittedName>
        <fullName evidence="9">Polyketide synthase</fullName>
    </submittedName>
</protein>
<feature type="region of interest" description="C-terminal hotdog fold" evidence="7">
    <location>
        <begin position="628"/>
        <end position="711"/>
    </location>
</feature>
<dbReference type="InterPro" id="IPR050091">
    <property type="entry name" value="PKS_NRPS_Biosynth_Enz"/>
</dbReference>
<dbReference type="Pfam" id="PF22621">
    <property type="entry name" value="CurL-like_PKS_C"/>
    <property type="match status" value="1"/>
</dbReference>
<keyword evidence="3" id="KW-0597">Phosphoprotein</keyword>
<evidence type="ECO:0000313" key="10">
    <source>
        <dbReference type="Proteomes" id="UP000033615"/>
    </source>
</evidence>
<evidence type="ECO:0000256" key="2">
    <source>
        <dbReference type="ARBA" id="ARBA00022450"/>
    </source>
</evidence>
<reference evidence="9" key="1">
    <citation type="submission" date="2016-12" db="EMBL/GenBank/DDBJ databases">
        <title>Genome sequence of Streptomyces antioxidans MUSC 164.</title>
        <authorList>
            <person name="Lee L.-H."/>
            <person name="Ser H.-L."/>
        </authorList>
    </citation>
    <scope>NUCLEOTIDE SEQUENCE [LARGE SCALE GENOMIC DNA]</scope>
    <source>
        <strain evidence="9">MUSC 164</strain>
    </source>
</reference>
<feature type="non-terminal residue" evidence="9">
    <location>
        <position position="711"/>
    </location>
</feature>
<dbReference type="OrthoDB" id="3390542at2"/>
<dbReference type="GO" id="GO:0004312">
    <property type="term" value="F:fatty acid synthase activity"/>
    <property type="evidence" value="ECO:0007669"/>
    <property type="project" value="TreeGrafter"/>
</dbReference>
<dbReference type="InterPro" id="IPR016035">
    <property type="entry name" value="Acyl_Trfase/lysoPLipase"/>
</dbReference>
<evidence type="ECO:0000256" key="4">
    <source>
        <dbReference type="ARBA" id="ARBA00022679"/>
    </source>
</evidence>
<comment type="pathway">
    <text evidence="1">Antibiotic biosynthesis.</text>
</comment>
<comment type="caution">
    <text evidence="9">The sequence shown here is derived from an EMBL/GenBank/DDBJ whole genome shotgun (WGS) entry which is preliminary data.</text>
</comment>
<keyword evidence="4" id="KW-0808">Transferase</keyword>
<dbReference type="InterPro" id="IPR042104">
    <property type="entry name" value="PKS_dehydratase_sf"/>
</dbReference>
<dbReference type="EMBL" id="LAKD02000142">
    <property type="protein sequence ID" value="OPF70554.1"/>
    <property type="molecule type" value="Genomic_DNA"/>
</dbReference>
<sequence>RAAVSSFGFSGTNAHTIIEQAPVSEDEAPREVATDPGVTSWPLSAKTADALRAQAARLRSYLAERPELAPADLGYSLATTRAALDHRAVLVADDREGFLRGLDAVARGESGAEVIRGSAEGGKVAFLFTGQGSQRLGMGRELYDAYPVFAEALDEVCDALDLHLERPLKTVLFGRDVEALDQTGFTQPALFAIEVALFRLVVAWGVKADFLSGHSIGEVAAAHVAGVLSLADAAKLVAARGRLMQELPAGGAMIAVQASEEEVAPLLTERVSIAALNGPSSVVIAGDEDAAVAIAAGFEAQGRKTKRLTVSHAFHSPRMDGMLEAFREVAEELAYEAPRIPIVSNLTGELVSAEEITSPDFWVRHVREAVRFLDGVRTLEAQGVTTYVELGPDGVLTAMAEECVTDADAAGFAAVLRAGRPEARAVHAAVARAYVRGVAVDWAAVFAGTGGGRVELIDLPTYAFQRRRYWPQASAYGVGGTAGLGLAAVDHPLVGAAVPLAGGDGVLLTGRISAQTHPWLLDHAVMGSVLLPGTAFVELAVRAGDQVGCDLLEELTLEAPLVLPEVGGVQLQLSVGEPDGSGRRVFEVYSRLEGAAADEPWLRHASGVLSSGASAASFDLGVWPPAGAAPVELEGLYEGMAGLGLAYGPVFRGLRSAWRLGGEVYAELELPEDGQSEVGGFGLHPALLDSALHAVGLGGLVEGEGARLPFS</sequence>
<feature type="active site" description="Proton acceptor; for dehydratase activity" evidence="7">
    <location>
        <position position="523"/>
    </location>
</feature>
<name>A0A1V4CU47_9ACTN</name>
<gene>
    <name evidence="9" type="ORF">VT50_0236355</name>
</gene>
<dbReference type="Pfam" id="PF00698">
    <property type="entry name" value="Acyl_transf_1"/>
    <property type="match status" value="1"/>
</dbReference>
<dbReference type="InterPro" id="IPR049900">
    <property type="entry name" value="PKS_mFAS_DH"/>
</dbReference>
<evidence type="ECO:0000256" key="6">
    <source>
        <dbReference type="ARBA" id="ARBA00023315"/>
    </source>
</evidence>
<dbReference type="SMART" id="SM00826">
    <property type="entry name" value="PKS_DH"/>
    <property type="match status" value="1"/>
</dbReference>
<dbReference type="PANTHER" id="PTHR43775">
    <property type="entry name" value="FATTY ACID SYNTHASE"/>
    <property type="match status" value="1"/>
</dbReference>
<dbReference type="Gene3D" id="3.10.129.110">
    <property type="entry name" value="Polyketide synthase dehydratase"/>
    <property type="match status" value="1"/>
</dbReference>
<keyword evidence="6" id="KW-0012">Acyltransferase</keyword>
<evidence type="ECO:0000256" key="3">
    <source>
        <dbReference type="ARBA" id="ARBA00022553"/>
    </source>
</evidence>
<dbReference type="AlphaFoldDB" id="A0A1V4CU47"/>
<keyword evidence="5" id="KW-0511">Multifunctional enzyme</keyword>
<evidence type="ECO:0000256" key="1">
    <source>
        <dbReference type="ARBA" id="ARBA00004792"/>
    </source>
</evidence>
<feature type="domain" description="PKS/mFAS DH" evidence="8">
    <location>
        <begin position="491"/>
        <end position="711"/>
    </location>
</feature>
<dbReference type="PROSITE" id="PS52019">
    <property type="entry name" value="PKS_MFAS_DH"/>
    <property type="match status" value="1"/>
</dbReference>
<dbReference type="InterPro" id="IPR016036">
    <property type="entry name" value="Malonyl_transacylase_ACP-bd"/>
</dbReference>
<organism evidence="9 10">
    <name type="scientific">Streptomyces antioxidans</name>
    <dbReference type="NCBI Taxonomy" id="1507734"/>
    <lineage>
        <taxon>Bacteria</taxon>
        <taxon>Bacillati</taxon>
        <taxon>Actinomycetota</taxon>
        <taxon>Actinomycetes</taxon>
        <taxon>Kitasatosporales</taxon>
        <taxon>Streptomycetaceae</taxon>
        <taxon>Streptomyces</taxon>
    </lineage>
</organism>
<proteinExistence type="predicted"/>
<dbReference type="Proteomes" id="UP000033615">
    <property type="component" value="Unassembled WGS sequence"/>
</dbReference>
<dbReference type="PANTHER" id="PTHR43775:SF51">
    <property type="entry name" value="INACTIVE PHENOLPHTHIOCEROL SYNTHESIS POLYKETIDE SYNTHASE TYPE I PKS1-RELATED"/>
    <property type="match status" value="1"/>
</dbReference>
<dbReference type="Gene3D" id="3.30.70.3290">
    <property type="match status" value="1"/>
</dbReference>
<feature type="active site" description="Proton donor; for dehydratase activity" evidence="7">
    <location>
        <position position="689"/>
    </location>
</feature>
<dbReference type="SMART" id="SM00827">
    <property type="entry name" value="PKS_AT"/>
    <property type="match status" value="1"/>
</dbReference>
<evidence type="ECO:0000256" key="5">
    <source>
        <dbReference type="ARBA" id="ARBA00023268"/>
    </source>
</evidence>
<feature type="non-terminal residue" evidence="9">
    <location>
        <position position="1"/>
    </location>
</feature>
<feature type="region of interest" description="N-terminal hotdog fold" evidence="7">
    <location>
        <begin position="491"/>
        <end position="616"/>
    </location>
</feature>
<dbReference type="InterPro" id="IPR016039">
    <property type="entry name" value="Thiolase-like"/>
</dbReference>
<dbReference type="Gene3D" id="3.40.47.10">
    <property type="match status" value="1"/>
</dbReference>
<dbReference type="SUPFAM" id="SSF52151">
    <property type="entry name" value="FabD/lysophospholipase-like"/>
    <property type="match status" value="1"/>
</dbReference>
<evidence type="ECO:0000256" key="7">
    <source>
        <dbReference type="PROSITE-ProRule" id="PRU01363"/>
    </source>
</evidence>
<dbReference type="RefSeq" id="WP_143645334.1">
    <property type="nucleotide sequence ID" value="NZ_LAKD02000142.1"/>
</dbReference>
<dbReference type="InterPro" id="IPR049552">
    <property type="entry name" value="PKS_DH_N"/>
</dbReference>
<keyword evidence="2" id="KW-0596">Phosphopantetheine</keyword>
<dbReference type="Gene3D" id="3.40.366.10">
    <property type="entry name" value="Malonyl-Coenzyme A Acyl Carrier Protein, domain 2"/>
    <property type="match status" value="1"/>
</dbReference>
<dbReference type="SUPFAM" id="SSF55048">
    <property type="entry name" value="Probable ACP-binding domain of malonyl-CoA ACP transacylase"/>
    <property type="match status" value="1"/>
</dbReference>
<evidence type="ECO:0000259" key="8">
    <source>
        <dbReference type="PROSITE" id="PS52019"/>
    </source>
</evidence>